<accession>A0ABY0ILT4</accession>
<feature type="domain" description="FAD-dependent oxidoreductase 2 FAD-binding" evidence="12">
    <location>
        <begin position="7"/>
        <end position="395"/>
    </location>
</feature>
<dbReference type="InterPro" id="IPR015939">
    <property type="entry name" value="Fum_Rdtase/Succ_DH_flav-like_C"/>
</dbReference>
<dbReference type="PANTHER" id="PTHR42716:SF2">
    <property type="entry name" value="L-ASPARTATE OXIDASE, CHLOROPLASTIC"/>
    <property type="match status" value="1"/>
</dbReference>
<dbReference type="NCBIfam" id="TIGR00551">
    <property type="entry name" value="nadB"/>
    <property type="match status" value="1"/>
</dbReference>
<proteinExistence type="inferred from homology"/>
<dbReference type="EMBL" id="QDKL01000001">
    <property type="protein sequence ID" value="RZF22846.1"/>
    <property type="molecule type" value="Genomic_DNA"/>
</dbReference>
<keyword evidence="15" id="KW-1185">Reference proteome</keyword>
<keyword evidence="6 11" id="KW-0662">Pyridine nucleotide biosynthesis</keyword>
<feature type="domain" description="Fumarate reductase/succinate dehydrogenase flavoprotein-like C-terminal" evidence="13">
    <location>
        <begin position="446"/>
        <end position="520"/>
    </location>
</feature>
<evidence type="ECO:0000256" key="4">
    <source>
        <dbReference type="ARBA" id="ARBA00012173"/>
    </source>
</evidence>
<dbReference type="Gene3D" id="1.20.58.100">
    <property type="entry name" value="Fumarate reductase/succinate dehydrogenase flavoprotein-like, C-terminal domain"/>
    <property type="match status" value="1"/>
</dbReference>
<dbReference type="InterPro" id="IPR005288">
    <property type="entry name" value="NadB"/>
</dbReference>
<evidence type="ECO:0000256" key="7">
    <source>
        <dbReference type="ARBA" id="ARBA00022827"/>
    </source>
</evidence>
<dbReference type="SUPFAM" id="SSF56425">
    <property type="entry name" value="Succinate dehydrogenase/fumarate reductase flavoprotein, catalytic domain"/>
    <property type="match status" value="1"/>
</dbReference>
<dbReference type="SUPFAM" id="SSF46977">
    <property type="entry name" value="Succinate dehydrogenase/fumarate reductase flavoprotein C-terminal domain"/>
    <property type="match status" value="1"/>
</dbReference>
<evidence type="ECO:0000256" key="6">
    <source>
        <dbReference type="ARBA" id="ARBA00022642"/>
    </source>
</evidence>
<dbReference type="Pfam" id="PF00890">
    <property type="entry name" value="FAD_binding_2"/>
    <property type="match status" value="1"/>
</dbReference>
<comment type="pathway">
    <text evidence="2 11">Cofactor biosynthesis; NAD(+) biosynthesis; iminoaspartate from L-aspartate (oxidase route): step 1/1.</text>
</comment>
<dbReference type="Proteomes" id="UP000443582">
    <property type="component" value="Unassembled WGS sequence"/>
</dbReference>
<evidence type="ECO:0000256" key="9">
    <source>
        <dbReference type="ARBA" id="ARBA00048305"/>
    </source>
</evidence>
<reference evidence="15" key="1">
    <citation type="journal article" date="2019" name="Int. J. Syst. Evol. Microbiol.">
        <title>Halobacteriovorax valvorus sp. nov., a novel prokaryotic predator isolated from coastal seawater of China.</title>
        <authorList>
            <person name="Chen M.-X."/>
        </authorList>
    </citation>
    <scope>NUCLEOTIDE SEQUENCE [LARGE SCALE GENOMIC DNA]</scope>
    <source>
        <strain evidence="15">BL9</strain>
    </source>
</reference>
<evidence type="ECO:0000256" key="10">
    <source>
        <dbReference type="NCBIfam" id="TIGR00551"/>
    </source>
</evidence>
<dbReference type="EC" id="1.4.3.16" evidence="4 10"/>
<evidence type="ECO:0000256" key="8">
    <source>
        <dbReference type="ARBA" id="ARBA00023002"/>
    </source>
</evidence>
<organism evidence="14 15">
    <name type="scientific">Halobacteriovorax vibrionivorans</name>
    <dbReference type="NCBI Taxonomy" id="2152716"/>
    <lineage>
        <taxon>Bacteria</taxon>
        <taxon>Pseudomonadati</taxon>
        <taxon>Bdellovibrionota</taxon>
        <taxon>Bacteriovoracia</taxon>
        <taxon>Bacteriovoracales</taxon>
        <taxon>Halobacteriovoraceae</taxon>
        <taxon>Halobacteriovorax</taxon>
    </lineage>
</organism>
<sequence>MDNYDFDVLILGCGIAGLATAAKLAGEHLKVGIVTRARDPQVSNTFWAQGGIIYPKGDDQALFDDIQIASSNTSNPLAIATLQEHGKNAIDELLLEMAKVNFEKDCENNLKYTKEAAHSIERILYRGDYTGKEIQISLLNLLKDNERYPTVRFLEAHTAIDLITASHHGITISQRYEERKILGAYLLNQEKGNVVKAMAKKTVLATGGVGALYLHHSNSGASRGDGIAMAKRAGADIIDMEFIQFHPTTFYDSSSHGRFLVSEAVRGEGGILVNCNGERFMGKYHPEMELAPRDVVARSIMEETIETRHECVYLDISHKEDTWIKERFPTIYKHCLEHGVDMTNEPIPVVPAAHYTCGGVKIDMKGQTSIKNLYAVGEVSCSGLHGANRLASTSLLEGLTWGYLAAMDIKETVKNEDLYSHLQIKDWREEYASIDKALVQQDWMTLKLTMWNYVGLSRTTNRLKRAVAMFNEINDEVSRFYRSCKLDDSLIGLRNAIEVSTMIVKSSMRNKESIGCFYRKL</sequence>
<keyword evidence="5 11" id="KW-0285">Flavoprotein</keyword>
<protein>
    <recommendedName>
        <fullName evidence="4 10">L-aspartate oxidase</fullName>
        <ecNumber evidence="4 10">1.4.3.16</ecNumber>
    </recommendedName>
</protein>
<gene>
    <name evidence="14" type="primary">nadB</name>
    <name evidence="14" type="ORF">DAY19_03475</name>
</gene>
<comment type="catalytic activity">
    <reaction evidence="9">
        <text>L-aspartate + O2 = iminosuccinate + H2O2</text>
        <dbReference type="Rhea" id="RHEA:25876"/>
        <dbReference type="ChEBI" id="CHEBI:15379"/>
        <dbReference type="ChEBI" id="CHEBI:16240"/>
        <dbReference type="ChEBI" id="CHEBI:29991"/>
        <dbReference type="ChEBI" id="CHEBI:77875"/>
        <dbReference type="EC" id="1.4.3.16"/>
    </reaction>
    <physiologicalReaction direction="left-to-right" evidence="9">
        <dbReference type="Rhea" id="RHEA:25877"/>
    </physiologicalReaction>
</comment>
<dbReference type="RefSeq" id="WP_114705790.1">
    <property type="nucleotide sequence ID" value="NZ_QDKL01000001.1"/>
</dbReference>
<evidence type="ECO:0000313" key="15">
    <source>
        <dbReference type="Proteomes" id="UP000443582"/>
    </source>
</evidence>
<keyword evidence="8 11" id="KW-0560">Oxidoreductase</keyword>
<dbReference type="SUPFAM" id="SSF51905">
    <property type="entry name" value="FAD/NAD(P)-binding domain"/>
    <property type="match status" value="1"/>
</dbReference>
<evidence type="ECO:0000256" key="2">
    <source>
        <dbReference type="ARBA" id="ARBA00004950"/>
    </source>
</evidence>
<dbReference type="Gene3D" id="3.90.700.10">
    <property type="entry name" value="Succinate dehydrogenase/fumarate reductase flavoprotein, catalytic domain"/>
    <property type="match status" value="1"/>
</dbReference>
<evidence type="ECO:0000256" key="11">
    <source>
        <dbReference type="RuleBase" id="RU362049"/>
    </source>
</evidence>
<evidence type="ECO:0000256" key="5">
    <source>
        <dbReference type="ARBA" id="ARBA00022630"/>
    </source>
</evidence>
<dbReference type="PANTHER" id="PTHR42716">
    <property type="entry name" value="L-ASPARTATE OXIDASE"/>
    <property type="match status" value="1"/>
</dbReference>
<evidence type="ECO:0000256" key="1">
    <source>
        <dbReference type="ARBA" id="ARBA00001974"/>
    </source>
</evidence>
<comment type="caution">
    <text evidence="14">The sequence shown here is derived from an EMBL/GenBank/DDBJ whole genome shotgun (WGS) entry which is preliminary data.</text>
</comment>
<dbReference type="InterPro" id="IPR003953">
    <property type="entry name" value="FAD-dep_OxRdtase_2_FAD-bd"/>
</dbReference>
<comment type="subcellular location">
    <subcellularLocation>
        <location evidence="11">Cytoplasm</location>
    </subcellularLocation>
</comment>
<comment type="similarity">
    <text evidence="3 11">Belongs to the FAD-dependent oxidoreductase 2 family. NadB subfamily.</text>
</comment>
<comment type="cofactor">
    <cofactor evidence="1 11">
        <name>FAD</name>
        <dbReference type="ChEBI" id="CHEBI:57692"/>
    </cofactor>
</comment>
<evidence type="ECO:0000259" key="13">
    <source>
        <dbReference type="Pfam" id="PF02910"/>
    </source>
</evidence>
<dbReference type="PRINTS" id="PR00368">
    <property type="entry name" value="FADPNR"/>
</dbReference>
<evidence type="ECO:0000256" key="3">
    <source>
        <dbReference type="ARBA" id="ARBA00008562"/>
    </source>
</evidence>
<dbReference type="InterPro" id="IPR037099">
    <property type="entry name" value="Fum_R/Succ_DH_flav-like_C_sf"/>
</dbReference>
<dbReference type="GO" id="GO:0008734">
    <property type="term" value="F:L-aspartate oxidase activity"/>
    <property type="evidence" value="ECO:0007669"/>
    <property type="project" value="UniProtKB-EC"/>
</dbReference>
<keyword evidence="7 11" id="KW-0274">FAD</keyword>
<dbReference type="Pfam" id="PF02910">
    <property type="entry name" value="Succ_DH_flav_C"/>
    <property type="match status" value="1"/>
</dbReference>
<comment type="function">
    <text evidence="11">Catalyzes the oxidation of L-aspartate to iminoaspartate.</text>
</comment>
<dbReference type="InterPro" id="IPR027477">
    <property type="entry name" value="Succ_DH/fumarate_Rdtase_cat_sf"/>
</dbReference>
<dbReference type="Gene3D" id="3.50.50.60">
    <property type="entry name" value="FAD/NAD(P)-binding domain"/>
    <property type="match status" value="1"/>
</dbReference>
<dbReference type="InterPro" id="IPR036188">
    <property type="entry name" value="FAD/NAD-bd_sf"/>
</dbReference>
<name>A0ABY0ILT4_9BACT</name>
<evidence type="ECO:0000259" key="12">
    <source>
        <dbReference type="Pfam" id="PF00890"/>
    </source>
</evidence>
<evidence type="ECO:0000313" key="14">
    <source>
        <dbReference type="EMBL" id="RZF22846.1"/>
    </source>
</evidence>